<protein>
    <recommendedName>
        <fullName evidence="4">AraC-type arabinose-binding/dimerisation domain-containing protein</fullName>
    </recommendedName>
</protein>
<dbReference type="Proteomes" id="UP000295499">
    <property type="component" value="Unassembled WGS sequence"/>
</dbReference>
<dbReference type="Gene3D" id="2.60.120.10">
    <property type="entry name" value="Jelly Rolls"/>
    <property type="match status" value="1"/>
</dbReference>
<keyword evidence="3" id="KW-1185">Reference proteome</keyword>
<dbReference type="OrthoDB" id="4205621at2"/>
<dbReference type="RefSeq" id="WP_133551970.1">
    <property type="nucleotide sequence ID" value="NZ_SNWM01000001.1"/>
</dbReference>
<dbReference type="GO" id="GO:0003677">
    <property type="term" value="F:DNA binding"/>
    <property type="evidence" value="ECO:0007669"/>
    <property type="project" value="UniProtKB-KW"/>
</dbReference>
<dbReference type="SUPFAM" id="SSF51215">
    <property type="entry name" value="Regulatory protein AraC"/>
    <property type="match status" value="1"/>
</dbReference>
<reference evidence="2 3" key="1">
    <citation type="submission" date="2019-03" db="EMBL/GenBank/DDBJ databases">
        <title>Genomic Encyclopedia of Archaeal and Bacterial Type Strains, Phase II (KMG-II): from individual species to whole genera.</title>
        <authorList>
            <person name="Goeker M."/>
        </authorList>
    </citation>
    <scope>NUCLEOTIDE SEQUENCE [LARGE SCALE GENOMIC DNA]</scope>
    <source>
        <strain evidence="2 3">DSM 19034</strain>
    </source>
</reference>
<dbReference type="InterPro" id="IPR014710">
    <property type="entry name" value="RmlC-like_jellyroll"/>
</dbReference>
<evidence type="ECO:0008006" key="4">
    <source>
        <dbReference type="Google" id="ProtNLM"/>
    </source>
</evidence>
<dbReference type="InterPro" id="IPR037923">
    <property type="entry name" value="HTH-like"/>
</dbReference>
<comment type="caution">
    <text evidence="2">The sequence shown here is derived from an EMBL/GenBank/DDBJ whole genome shotgun (WGS) entry which is preliminary data.</text>
</comment>
<name>A0A4R6IPG8_9SPHI</name>
<dbReference type="EMBL" id="SNWM01000001">
    <property type="protein sequence ID" value="TDO24194.1"/>
    <property type="molecule type" value="Genomic_DNA"/>
</dbReference>
<evidence type="ECO:0000256" key="1">
    <source>
        <dbReference type="ARBA" id="ARBA00023125"/>
    </source>
</evidence>
<sequence length="121" mass="13524">MIRAIHLYTGADGNSHFTHGSISEGALLQADRTLFKETAAQSTYDWHTAPFTQYVITLSGILEFETKNGATFTLHPGDVLVATDTTGTGHKWKLINDEPWKRVYIVFEEGANTYFVADEQQ</sequence>
<evidence type="ECO:0000313" key="3">
    <source>
        <dbReference type="Proteomes" id="UP000295499"/>
    </source>
</evidence>
<accession>A0A4R6IPG8</accession>
<organism evidence="2 3">
    <name type="scientific">Pedobacter duraquae</name>
    <dbReference type="NCBI Taxonomy" id="425511"/>
    <lineage>
        <taxon>Bacteria</taxon>
        <taxon>Pseudomonadati</taxon>
        <taxon>Bacteroidota</taxon>
        <taxon>Sphingobacteriia</taxon>
        <taxon>Sphingobacteriales</taxon>
        <taxon>Sphingobacteriaceae</taxon>
        <taxon>Pedobacter</taxon>
    </lineage>
</organism>
<gene>
    <name evidence="2" type="ORF">CLV32_0483</name>
</gene>
<proteinExistence type="predicted"/>
<evidence type="ECO:0000313" key="2">
    <source>
        <dbReference type="EMBL" id="TDO24194.1"/>
    </source>
</evidence>
<keyword evidence="1" id="KW-0238">DNA-binding</keyword>
<dbReference type="AlphaFoldDB" id="A0A4R6IPG8"/>